<dbReference type="SUPFAM" id="SSF47370">
    <property type="entry name" value="Bromodomain"/>
    <property type="match status" value="2"/>
</dbReference>
<keyword evidence="5 8" id="KW-0103">Bromodomain</keyword>
<dbReference type="PROSITE" id="PS50014">
    <property type="entry name" value="BROMODOMAIN_2"/>
    <property type="match status" value="2"/>
</dbReference>
<feature type="compositionally biased region" description="Polar residues" evidence="9">
    <location>
        <begin position="230"/>
        <end position="240"/>
    </location>
</feature>
<evidence type="ECO:0000256" key="9">
    <source>
        <dbReference type="SAM" id="MobiDB-lite"/>
    </source>
</evidence>
<feature type="compositionally biased region" description="Low complexity" evidence="9">
    <location>
        <begin position="8"/>
        <end position="21"/>
    </location>
</feature>
<comment type="subcellular location">
    <subcellularLocation>
        <location evidence="1">Nucleus</location>
    </subcellularLocation>
</comment>
<feature type="compositionally biased region" description="Pro residues" evidence="9">
    <location>
        <begin position="613"/>
        <end position="626"/>
    </location>
</feature>
<dbReference type="InterPro" id="IPR001487">
    <property type="entry name" value="Bromodomain"/>
</dbReference>
<dbReference type="Pfam" id="PF00439">
    <property type="entry name" value="Bromodomain"/>
    <property type="match status" value="2"/>
</dbReference>
<dbReference type="Gene3D" id="1.20.920.10">
    <property type="entry name" value="Bromodomain-like"/>
    <property type="match status" value="2"/>
</dbReference>
<keyword evidence="6" id="KW-0804">Transcription</keyword>
<feature type="region of interest" description="Disordered" evidence="9">
    <location>
        <begin position="211"/>
        <end position="303"/>
    </location>
</feature>
<dbReference type="SMART" id="SM00297">
    <property type="entry name" value="BROMO"/>
    <property type="match status" value="2"/>
</dbReference>
<reference evidence="11 12" key="1">
    <citation type="submission" date="2024-01" db="EMBL/GenBank/DDBJ databases">
        <title>Comparative genomics of Cryptococcus and Kwoniella reveals pathogenesis evolution and contrasting modes of karyotype evolution via chromosome fusion or intercentromeric recombination.</title>
        <authorList>
            <person name="Coelho M.A."/>
            <person name="David-Palma M."/>
            <person name="Shea T."/>
            <person name="Bowers K."/>
            <person name="McGinley-Smith S."/>
            <person name="Mohammad A.W."/>
            <person name="Gnirke A."/>
            <person name="Yurkov A.M."/>
            <person name="Nowrousian M."/>
            <person name="Sun S."/>
            <person name="Cuomo C.A."/>
            <person name="Heitman J."/>
        </authorList>
    </citation>
    <scope>NUCLEOTIDE SEQUENCE [LARGE SCALE GENOMIC DNA]</scope>
    <source>
        <strain evidence="11">CBS 11374</strain>
    </source>
</reference>
<evidence type="ECO:0000256" key="1">
    <source>
        <dbReference type="ARBA" id="ARBA00004123"/>
    </source>
</evidence>
<dbReference type="InterPro" id="IPR037382">
    <property type="entry name" value="Rsc/polybromo"/>
</dbReference>
<feature type="compositionally biased region" description="Polar residues" evidence="9">
    <location>
        <begin position="701"/>
        <end position="718"/>
    </location>
</feature>
<feature type="compositionally biased region" description="Polar residues" evidence="9">
    <location>
        <begin position="273"/>
        <end position="287"/>
    </location>
</feature>
<keyword evidence="2" id="KW-0677">Repeat</keyword>
<organism evidence="11 12">
    <name type="scientific">Kwoniella shivajii</name>
    <dbReference type="NCBI Taxonomy" id="564305"/>
    <lineage>
        <taxon>Eukaryota</taxon>
        <taxon>Fungi</taxon>
        <taxon>Dikarya</taxon>
        <taxon>Basidiomycota</taxon>
        <taxon>Agaricomycotina</taxon>
        <taxon>Tremellomycetes</taxon>
        <taxon>Tremellales</taxon>
        <taxon>Cryptococcaceae</taxon>
        <taxon>Kwoniella</taxon>
    </lineage>
</organism>
<dbReference type="RefSeq" id="XP_062795394.1">
    <property type="nucleotide sequence ID" value="XM_062939343.1"/>
</dbReference>
<feature type="region of interest" description="Disordered" evidence="9">
    <location>
        <begin position="1"/>
        <end position="102"/>
    </location>
</feature>
<feature type="compositionally biased region" description="Polar residues" evidence="9">
    <location>
        <begin position="595"/>
        <end position="611"/>
    </location>
</feature>
<dbReference type="Proteomes" id="UP001329825">
    <property type="component" value="Chromosome 11"/>
</dbReference>
<sequence>MSTRAAQASSLLSNKDASSSSRIKAEVTPKEDASPSLGESSSTDPNTSSARTRKRRLDVDTSLIISEERSKRRTTPNHENDHSQAHGNTQDQTNEDQHGKDPIKVKELGYILYGKMMDAKDSEGNKMCDPFIKLPNKRALPDYYETIKHPMSLEIVHAKLESNQYQSLKDVCSDLGQIFNNAKRYNVRESLIFQYAKKLHKMTRVYYSNIANPGKKDESDSEGEHDSRSLSRGITMQPTISAEGYDDDQDAEGEVDPEGEGEGEGDIEMGEPLSTNVDGTASGNENLTLAGLPRKRQRRKGAYMKDGPSVYKLIKPVLRAIKETRAKDGSGREITGIFLKLPERRDLPDYYKTIKDPISLEEIESKQLGRRYESFEEFVYDIDLMCKNAMEYNEDGSEVHRDAQQIKEVVARYRNAPKPRPSSVTPAPASGPAFGYMGNQMLGTRPSYPPFPTSFSQSPVFMPPSGPNPSAYSPGPSRLPPPVGHGTRPFLPALPPGVVTEEVVASLNRYPPYEQQAWAQSLPPLAMNIYRSMLATNEARKRSLPPTPQHQPQSHHHYPPQILPQAQSQSQSYAQRSQPQPNSTSGPQRPPVIHQHSSTPRPDLNSRQSYGNPPAPIPTSTPTPVPRPERPKPPIPTIKYLDFGFNPASTKSLSREILRLNNFRGVVTHSIILNSTTSEIELTAYIADQSSSSSPVPSSSANPAQSIGTEDNASNGNSTIVAQPVTTPELSLRVNGNQGSLPKFIFSNGSEDGIQGERPKAMRWTIHVSTSRIESKIEVIATKPGALAETTTIFVSRQY</sequence>
<feature type="compositionally biased region" description="Basic and acidic residues" evidence="9">
    <location>
        <begin position="214"/>
        <end position="229"/>
    </location>
</feature>
<feature type="region of interest" description="Disordered" evidence="9">
    <location>
        <begin position="453"/>
        <end position="487"/>
    </location>
</feature>
<feature type="compositionally biased region" description="Basic residues" evidence="9">
    <location>
        <begin position="293"/>
        <end position="302"/>
    </location>
</feature>
<evidence type="ECO:0000256" key="8">
    <source>
        <dbReference type="PROSITE-ProRule" id="PRU00035"/>
    </source>
</evidence>
<name>A0ABZ1DBD3_9TREE</name>
<dbReference type="CDD" id="cd04369">
    <property type="entry name" value="Bromodomain"/>
    <property type="match status" value="2"/>
</dbReference>
<evidence type="ECO:0000256" key="2">
    <source>
        <dbReference type="ARBA" id="ARBA00022737"/>
    </source>
</evidence>
<evidence type="ECO:0000256" key="3">
    <source>
        <dbReference type="ARBA" id="ARBA00022853"/>
    </source>
</evidence>
<proteinExistence type="predicted"/>
<protein>
    <recommendedName>
        <fullName evidence="10">Bromo domain-containing protein</fullName>
    </recommendedName>
</protein>
<dbReference type="PANTHER" id="PTHR16062">
    <property type="entry name" value="SWI/SNF-RELATED"/>
    <property type="match status" value="1"/>
</dbReference>
<evidence type="ECO:0000256" key="6">
    <source>
        <dbReference type="ARBA" id="ARBA00023163"/>
    </source>
</evidence>
<dbReference type="PRINTS" id="PR00503">
    <property type="entry name" value="BROMODOMAIN"/>
</dbReference>
<feature type="compositionally biased region" description="Basic and acidic residues" evidence="9">
    <location>
        <begin position="23"/>
        <end position="33"/>
    </location>
</feature>
<feature type="compositionally biased region" description="Basic and acidic residues" evidence="9">
    <location>
        <begin position="66"/>
        <end position="84"/>
    </location>
</feature>
<evidence type="ECO:0000256" key="7">
    <source>
        <dbReference type="ARBA" id="ARBA00023242"/>
    </source>
</evidence>
<feature type="compositionally biased region" description="Polar residues" evidence="9">
    <location>
        <begin position="37"/>
        <end position="50"/>
    </location>
</feature>
<evidence type="ECO:0000256" key="5">
    <source>
        <dbReference type="ARBA" id="ARBA00023117"/>
    </source>
</evidence>
<feature type="compositionally biased region" description="Low complexity" evidence="9">
    <location>
        <begin position="690"/>
        <end position="700"/>
    </location>
</feature>
<evidence type="ECO:0000256" key="4">
    <source>
        <dbReference type="ARBA" id="ARBA00023015"/>
    </source>
</evidence>
<feature type="compositionally biased region" description="Low complexity" evidence="9">
    <location>
        <begin position="564"/>
        <end position="581"/>
    </location>
</feature>
<feature type="region of interest" description="Disordered" evidence="9">
    <location>
        <begin position="540"/>
        <end position="642"/>
    </location>
</feature>
<feature type="compositionally biased region" description="Acidic residues" evidence="9">
    <location>
        <begin position="244"/>
        <end position="269"/>
    </location>
</feature>
<accession>A0ABZ1DBD3</accession>
<keyword evidence="3" id="KW-0156">Chromatin regulator</keyword>
<dbReference type="GeneID" id="87959783"/>
<feature type="domain" description="Bromo" evidence="10">
    <location>
        <begin position="330"/>
        <end position="400"/>
    </location>
</feature>
<dbReference type="InterPro" id="IPR036427">
    <property type="entry name" value="Bromodomain-like_sf"/>
</dbReference>
<keyword evidence="7" id="KW-0539">Nucleus</keyword>
<gene>
    <name evidence="11" type="ORF">IL334_007653</name>
</gene>
<evidence type="ECO:0000313" key="12">
    <source>
        <dbReference type="Proteomes" id="UP001329825"/>
    </source>
</evidence>
<dbReference type="EMBL" id="CP141891">
    <property type="protein sequence ID" value="WRT70655.1"/>
    <property type="molecule type" value="Genomic_DNA"/>
</dbReference>
<keyword evidence="4" id="KW-0805">Transcription regulation</keyword>
<dbReference type="PANTHER" id="PTHR16062:SF21">
    <property type="entry name" value="CHROMATIN STRUCTURE-REMODELING COMPLEX SUBUNIT RSC1-RELATED"/>
    <property type="match status" value="1"/>
</dbReference>
<evidence type="ECO:0000313" key="11">
    <source>
        <dbReference type="EMBL" id="WRT70655.1"/>
    </source>
</evidence>
<feature type="domain" description="Bromo" evidence="10">
    <location>
        <begin position="123"/>
        <end position="193"/>
    </location>
</feature>
<keyword evidence="12" id="KW-1185">Reference proteome</keyword>
<evidence type="ECO:0000259" key="10">
    <source>
        <dbReference type="PROSITE" id="PS50014"/>
    </source>
</evidence>
<feature type="region of interest" description="Disordered" evidence="9">
    <location>
        <begin position="690"/>
        <end position="718"/>
    </location>
</feature>